<evidence type="ECO:0000313" key="10">
    <source>
        <dbReference type="Proteomes" id="UP000029725"/>
    </source>
</evidence>
<dbReference type="GeneID" id="25260567"/>
<dbReference type="SUPFAM" id="SSF53474">
    <property type="entry name" value="alpha/beta-Hydrolases"/>
    <property type="match status" value="1"/>
</dbReference>
<evidence type="ECO:0000256" key="6">
    <source>
        <dbReference type="ARBA" id="ARBA00031195"/>
    </source>
</evidence>
<dbReference type="Proteomes" id="UP000029725">
    <property type="component" value="Unassembled WGS sequence"/>
</dbReference>
<evidence type="ECO:0000256" key="7">
    <source>
        <dbReference type="ARBA" id="ARBA00047337"/>
    </source>
</evidence>
<sequence length="186" mass="20437">MGLSYASIPKLSELPSARSFRQMVVFMHGLGDTGSSWAPFFEHYHKEHPDTLFIFPDAPIQPVTLNGGMRMPSWYDIVHLDPVEPIEDRKGFESSSIAIASLIETLSKRFPSNQLVVGGFSQGGAVSLYASLKSHIKPSALIILSSYLPFAKSDFSPAAMNSESPQIRLDVPVFWGHGTADFLIPI</sequence>
<evidence type="ECO:0000313" key="9">
    <source>
        <dbReference type="EMBL" id="KGG50550.1"/>
    </source>
</evidence>
<feature type="domain" description="Phospholipase/carboxylesterase/thioesterase" evidence="8">
    <location>
        <begin position="20"/>
        <end position="186"/>
    </location>
</feature>
<dbReference type="InterPro" id="IPR029058">
    <property type="entry name" value="AB_hydrolase_fold"/>
</dbReference>
<dbReference type="RefSeq" id="XP_013236977.1">
    <property type="nucleotide sequence ID" value="XM_013381523.1"/>
</dbReference>
<evidence type="ECO:0000256" key="3">
    <source>
        <dbReference type="ARBA" id="ARBA00014923"/>
    </source>
</evidence>
<dbReference type="GO" id="GO:0005737">
    <property type="term" value="C:cytoplasm"/>
    <property type="evidence" value="ECO:0007669"/>
    <property type="project" value="TreeGrafter"/>
</dbReference>
<evidence type="ECO:0000256" key="2">
    <source>
        <dbReference type="ARBA" id="ARBA00012423"/>
    </source>
</evidence>
<evidence type="ECO:0000256" key="1">
    <source>
        <dbReference type="ARBA" id="ARBA00006499"/>
    </source>
</evidence>
<dbReference type="InterPro" id="IPR050565">
    <property type="entry name" value="LYPA1-2/EST-like"/>
</dbReference>
<dbReference type="GO" id="GO:0008474">
    <property type="term" value="F:palmitoyl-(protein) hydrolase activity"/>
    <property type="evidence" value="ECO:0007669"/>
    <property type="project" value="UniProtKB-EC"/>
</dbReference>
<comment type="caution">
    <text evidence="9">The sequence shown here is derived from an EMBL/GenBank/DDBJ whole genome shotgun (WGS) entry which is preliminary data.</text>
</comment>
<proteinExistence type="inferred from homology"/>
<dbReference type="Gene3D" id="3.40.50.1820">
    <property type="entry name" value="alpha/beta hydrolase"/>
    <property type="match status" value="1"/>
</dbReference>
<dbReference type="EC" id="3.1.2.22" evidence="2"/>
<evidence type="ECO:0000256" key="4">
    <source>
        <dbReference type="ARBA" id="ARBA00022801"/>
    </source>
</evidence>
<keyword evidence="4" id="KW-0378">Hydrolase</keyword>
<dbReference type="PANTHER" id="PTHR10655">
    <property type="entry name" value="LYSOPHOSPHOLIPASE-RELATED"/>
    <property type="match status" value="1"/>
</dbReference>
<dbReference type="AlphaFoldDB" id="A0A098VNK9"/>
<accession>A0A098VNK9</accession>
<comment type="function">
    <text evidence="5">Hydrolyzes fatty acids from S-acylated cysteine residues in proteins with a strong preference for palmitoylated G-alpha proteins over other acyl substrates. Mediates the deacylation of G-alpha proteins such as GPA1 in vivo, but has weak or no activity toward palmitoylated Ras proteins. Has weak lysophospholipase activity in vitro; however such activity may not exist in vivo.</text>
</comment>
<evidence type="ECO:0000256" key="5">
    <source>
        <dbReference type="ARBA" id="ARBA00029392"/>
    </source>
</evidence>
<dbReference type="EMBL" id="JMKJ01000575">
    <property type="protein sequence ID" value="KGG50550.1"/>
    <property type="molecule type" value="Genomic_DNA"/>
</dbReference>
<dbReference type="VEuPathDB" id="MicrosporidiaDB:DI09_66p140"/>
<reference evidence="9 10" key="1">
    <citation type="submission" date="2014-04" db="EMBL/GenBank/DDBJ databases">
        <title>A new species of microsporidia sheds light on the evolution of extreme parasitism.</title>
        <authorList>
            <person name="Haag K.L."/>
            <person name="James T.Y."/>
            <person name="Larsson R."/>
            <person name="Schaer T.M."/>
            <person name="Refardt D."/>
            <person name="Pombert J.-F."/>
            <person name="Ebert D."/>
        </authorList>
    </citation>
    <scope>NUCLEOTIDE SEQUENCE [LARGE SCALE GENOMIC DNA]</scope>
    <source>
        <strain evidence="9 10">UGP3</strain>
        <tissue evidence="9">Spores</tissue>
    </source>
</reference>
<dbReference type="PANTHER" id="PTHR10655:SF17">
    <property type="entry name" value="LYSOPHOSPHOLIPASE-LIKE PROTEIN 1"/>
    <property type="match status" value="1"/>
</dbReference>
<name>A0A098VNK9_9MICR</name>
<organism evidence="9 10">
    <name type="scientific">Mitosporidium daphniae</name>
    <dbReference type="NCBI Taxonomy" id="1485682"/>
    <lineage>
        <taxon>Eukaryota</taxon>
        <taxon>Fungi</taxon>
        <taxon>Fungi incertae sedis</taxon>
        <taxon>Microsporidia</taxon>
        <taxon>Mitosporidium</taxon>
    </lineage>
</organism>
<protein>
    <recommendedName>
        <fullName evidence="3">Acyl-protein thioesterase 1</fullName>
        <ecNumber evidence="2">3.1.2.22</ecNumber>
    </recommendedName>
    <alternativeName>
        <fullName evidence="6">Palmitoyl-protein hydrolase</fullName>
    </alternativeName>
</protein>
<comment type="similarity">
    <text evidence="1">Belongs to the AB hydrolase superfamily. AB hydrolase 2 family.</text>
</comment>
<comment type="catalytic activity">
    <reaction evidence="7">
        <text>S-hexadecanoyl-L-cysteinyl-[protein] + H2O = L-cysteinyl-[protein] + hexadecanoate + H(+)</text>
        <dbReference type="Rhea" id="RHEA:19233"/>
        <dbReference type="Rhea" id="RHEA-COMP:10131"/>
        <dbReference type="Rhea" id="RHEA-COMP:11032"/>
        <dbReference type="ChEBI" id="CHEBI:7896"/>
        <dbReference type="ChEBI" id="CHEBI:15377"/>
        <dbReference type="ChEBI" id="CHEBI:15378"/>
        <dbReference type="ChEBI" id="CHEBI:29950"/>
        <dbReference type="ChEBI" id="CHEBI:74151"/>
        <dbReference type="EC" id="3.1.2.22"/>
    </reaction>
</comment>
<dbReference type="HOGENOM" id="CLU_049413_7_0_1"/>
<gene>
    <name evidence="9" type="ORF">DI09_66p140</name>
</gene>
<dbReference type="GO" id="GO:0052689">
    <property type="term" value="F:carboxylic ester hydrolase activity"/>
    <property type="evidence" value="ECO:0007669"/>
    <property type="project" value="TreeGrafter"/>
</dbReference>
<dbReference type="Pfam" id="PF02230">
    <property type="entry name" value="Abhydrolase_2"/>
    <property type="match status" value="1"/>
</dbReference>
<keyword evidence="10" id="KW-1185">Reference proteome</keyword>
<dbReference type="OrthoDB" id="2190092at2759"/>
<dbReference type="InterPro" id="IPR003140">
    <property type="entry name" value="PLipase/COase/thioEstase"/>
</dbReference>
<evidence type="ECO:0000259" key="8">
    <source>
        <dbReference type="Pfam" id="PF02230"/>
    </source>
</evidence>